<dbReference type="Proteomes" id="UP000292424">
    <property type="component" value="Chromosome"/>
</dbReference>
<evidence type="ECO:0000259" key="2">
    <source>
        <dbReference type="Pfam" id="PF18962"/>
    </source>
</evidence>
<dbReference type="Pfam" id="PF18962">
    <property type="entry name" value="Por_Secre_tail"/>
    <property type="match status" value="1"/>
</dbReference>
<proteinExistence type="predicted"/>
<name>A0A5P2G8Q4_9BACT</name>
<keyword evidence="1" id="KW-0732">Signal</keyword>
<protein>
    <submittedName>
        <fullName evidence="3">T9SS type A sorting domain-containing protein</fullName>
    </submittedName>
</protein>
<feature type="signal peptide" evidence="1">
    <location>
        <begin position="1"/>
        <end position="24"/>
    </location>
</feature>
<reference evidence="3 4" key="1">
    <citation type="submission" date="2019-09" db="EMBL/GenBank/DDBJ databases">
        <title>Complete genome sequence of Arachidicoccus sp. B3-10 isolated from apple orchard soil.</title>
        <authorList>
            <person name="Kim H.S."/>
            <person name="Han K.-I."/>
            <person name="Suh M.K."/>
            <person name="Lee K.C."/>
            <person name="Eom M.K."/>
            <person name="Kim J.-S."/>
            <person name="Kang S.W."/>
            <person name="Sin Y."/>
            <person name="Lee J.-S."/>
        </authorList>
    </citation>
    <scope>NUCLEOTIDE SEQUENCE [LARGE SCALE GENOMIC DNA]</scope>
    <source>
        <strain evidence="3 4">B3-10</strain>
    </source>
</reference>
<accession>A0A5P2G8Q4</accession>
<feature type="domain" description="Secretion system C-terminal sorting" evidence="2">
    <location>
        <begin position="306"/>
        <end position="369"/>
    </location>
</feature>
<dbReference type="KEGG" id="arac:E0W69_004225"/>
<dbReference type="NCBIfam" id="TIGR04183">
    <property type="entry name" value="Por_Secre_tail"/>
    <property type="match status" value="1"/>
</dbReference>
<evidence type="ECO:0000313" key="3">
    <source>
        <dbReference type="EMBL" id="QES87901.1"/>
    </source>
</evidence>
<organism evidence="3 4">
    <name type="scientific">Rhizosphaericola mali</name>
    <dbReference type="NCBI Taxonomy" id="2545455"/>
    <lineage>
        <taxon>Bacteria</taxon>
        <taxon>Pseudomonadati</taxon>
        <taxon>Bacteroidota</taxon>
        <taxon>Chitinophagia</taxon>
        <taxon>Chitinophagales</taxon>
        <taxon>Chitinophagaceae</taxon>
        <taxon>Rhizosphaericola</taxon>
    </lineage>
</organism>
<dbReference type="AlphaFoldDB" id="A0A5P2G8Q4"/>
<feature type="chain" id="PRO_5024273049" evidence="1">
    <location>
        <begin position="25"/>
        <end position="377"/>
    </location>
</feature>
<dbReference type="OrthoDB" id="1494595at2"/>
<keyword evidence="4" id="KW-1185">Reference proteome</keyword>
<evidence type="ECO:0000256" key="1">
    <source>
        <dbReference type="SAM" id="SignalP"/>
    </source>
</evidence>
<sequence>MCKYFFFVVVVFMCLVFFSNTVSSQNYKTIKYTVNVPAQNSNSAYTITYNITPIGIYIYQIYGSPKSTGYNYYVRFNYTFTISGATSSVIYNGRIKFFSSLGDSAYYQLAAGSSYTNGTYSFSNVNTYDGGTKNEPSISTTNYTANNTYPDLIDTLKYTTVDLGLSLNGYATQGIGQDGSEDKAEYGARSTNITTSSTALPIRLLSFTVTENNTSNILNWQTAVETNNNYFVIEKSTDGNNFDSIGTVKGAGNSDQTLSYSYTDDEPVSGTNYYRLKQVDFDGNYTYSSIASIYYSGIVSSMDISIYPNPGKGTINIKGNWNNLTSVRVVSMLGQVVYVGNITTSSFQLPTNLVKGLYIINFYKGSKSIKNLKYILY</sequence>
<evidence type="ECO:0000313" key="4">
    <source>
        <dbReference type="Proteomes" id="UP000292424"/>
    </source>
</evidence>
<dbReference type="InterPro" id="IPR026444">
    <property type="entry name" value="Secre_tail"/>
</dbReference>
<dbReference type="EMBL" id="CP044016">
    <property type="protein sequence ID" value="QES87901.1"/>
    <property type="molecule type" value="Genomic_DNA"/>
</dbReference>
<gene>
    <name evidence="3" type="ORF">E0W69_004225</name>
</gene>